<dbReference type="AlphaFoldDB" id="A0A5J4TJT6"/>
<sequence length="65" mass="7415">MQETEQQASGIAMINAKSAIILKPRTGQNFESLNFNLQTQLLLFYLSKSSLKFVLTVQATFELYR</sequence>
<proteinExistence type="predicted"/>
<accession>A0A5J4TJT6</accession>
<evidence type="ECO:0000313" key="1">
    <source>
        <dbReference type="EMBL" id="KAA6358726.1"/>
    </source>
</evidence>
<evidence type="ECO:0000313" key="2">
    <source>
        <dbReference type="Proteomes" id="UP000324800"/>
    </source>
</evidence>
<comment type="caution">
    <text evidence="1">The sequence shown here is derived from an EMBL/GenBank/DDBJ whole genome shotgun (WGS) entry which is preliminary data.</text>
</comment>
<organism evidence="1 2">
    <name type="scientific">Streblomastix strix</name>
    <dbReference type="NCBI Taxonomy" id="222440"/>
    <lineage>
        <taxon>Eukaryota</taxon>
        <taxon>Metamonada</taxon>
        <taxon>Preaxostyla</taxon>
        <taxon>Oxymonadida</taxon>
        <taxon>Streblomastigidae</taxon>
        <taxon>Streblomastix</taxon>
    </lineage>
</organism>
<feature type="non-terminal residue" evidence="1">
    <location>
        <position position="65"/>
    </location>
</feature>
<gene>
    <name evidence="1" type="ORF">EZS28_045747</name>
</gene>
<reference evidence="1 2" key="1">
    <citation type="submission" date="2019-03" db="EMBL/GenBank/DDBJ databases">
        <title>Single cell metagenomics reveals metabolic interactions within the superorganism composed of flagellate Streblomastix strix and complex community of Bacteroidetes bacteria on its surface.</title>
        <authorList>
            <person name="Treitli S.C."/>
            <person name="Kolisko M."/>
            <person name="Husnik F."/>
            <person name="Keeling P."/>
            <person name="Hampl V."/>
        </authorList>
    </citation>
    <scope>NUCLEOTIDE SEQUENCE [LARGE SCALE GENOMIC DNA]</scope>
    <source>
        <strain evidence="1">ST1C</strain>
    </source>
</reference>
<protein>
    <submittedName>
        <fullName evidence="1">Uncharacterized protein</fullName>
    </submittedName>
</protein>
<dbReference type="Proteomes" id="UP000324800">
    <property type="component" value="Unassembled WGS sequence"/>
</dbReference>
<name>A0A5J4TJT6_9EUKA</name>
<dbReference type="EMBL" id="SNRW01029451">
    <property type="protein sequence ID" value="KAA6358726.1"/>
    <property type="molecule type" value="Genomic_DNA"/>
</dbReference>